<dbReference type="Proteomes" id="UP000190683">
    <property type="component" value="Unassembled WGS sequence"/>
</dbReference>
<evidence type="ECO:0000313" key="5">
    <source>
        <dbReference type="Proteomes" id="UP000190683"/>
    </source>
</evidence>
<dbReference type="RefSeq" id="WP_078317136.1">
    <property type="nucleotide sequence ID" value="NZ_MUYV01000001.1"/>
</dbReference>
<keyword evidence="1" id="KW-0547">Nucleotide-binding</keyword>
<evidence type="ECO:0000256" key="2">
    <source>
        <dbReference type="ARBA" id="ARBA00022840"/>
    </source>
</evidence>
<sequence>MSTHQLLNFNNISIIDEADRTLLDDVSGSIYGGDRIVLMGASGSGKSLLLSALASQIPLTQGQICLAYANQMTDITSIPPPHLRQQIALLMQTPVMVDGTVRDNLMLPFGFGHHKAKQFDERRHIAWLARFGKSADFIHQDITKLSGGERQIVHFLRTLQLEPTLLLLDEPTAALDTVSAGVLMSLVHEWLDEHRAYIWISHRTDEVVTLGNHRWQMMAGRLECVPSVSLERVWR</sequence>
<dbReference type="Pfam" id="PF00005">
    <property type="entry name" value="ABC_tran"/>
    <property type="match status" value="1"/>
</dbReference>
<organism evidence="4 5">
    <name type="scientific">Moraxella porci DSM 25326</name>
    <dbReference type="NCBI Taxonomy" id="573983"/>
    <lineage>
        <taxon>Bacteria</taxon>
        <taxon>Pseudomonadati</taxon>
        <taxon>Pseudomonadota</taxon>
        <taxon>Gammaproteobacteria</taxon>
        <taxon>Moraxellales</taxon>
        <taxon>Moraxellaceae</taxon>
        <taxon>Moraxella</taxon>
    </lineage>
</organism>
<dbReference type="SMART" id="SM00382">
    <property type="entry name" value="AAA"/>
    <property type="match status" value="1"/>
</dbReference>
<dbReference type="PROSITE" id="PS50893">
    <property type="entry name" value="ABC_TRANSPORTER_2"/>
    <property type="match status" value="1"/>
</dbReference>
<dbReference type="SUPFAM" id="SSF52540">
    <property type="entry name" value="P-loop containing nucleoside triphosphate hydrolases"/>
    <property type="match status" value="1"/>
</dbReference>
<dbReference type="AlphaFoldDB" id="A0A1T0CX68"/>
<accession>A0A1T0CX68</accession>
<dbReference type="PANTHER" id="PTHR43119">
    <property type="entry name" value="ABC TRANSPORT PROTEIN ATP-BINDING COMPONENT-RELATED"/>
    <property type="match status" value="1"/>
</dbReference>
<dbReference type="InterPro" id="IPR003593">
    <property type="entry name" value="AAA+_ATPase"/>
</dbReference>
<name>A0A1T0CX68_9GAMM</name>
<feature type="domain" description="ABC transporter" evidence="3">
    <location>
        <begin position="7"/>
        <end position="235"/>
    </location>
</feature>
<evidence type="ECO:0000256" key="1">
    <source>
        <dbReference type="ARBA" id="ARBA00022741"/>
    </source>
</evidence>
<evidence type="ECO:0000259" key="3">
    <source>
        <dbReference type="PROSITE" id="PS50893"/>
    </source>
</evidence>
<comment type="caution">
    <text evidence="4">The sequence shown here is derived from an EMBL/GenBank/DDBJ whole genome shotgun (WGS) entry which is preliminary data.</text>
</comment>
<protein>
    <recommendedName>
        <fullName evidence="3">ABC transporter domain-containing protein</fullName>
    </recommendedName>
</protein>
<dbReference type="InterPro" id="IPR027417">
    <property type="entry name" value="P-loop_NTPase"/>
</dbReference>
<dbReference type="GO" id="GO:0016887">
    <property type="term" value="F:ATP hydrolysis activity"/>
    <property type="evidence" value="ECO:0007669"/>
    <property type="project" value="InterPro"/>
</dbReference>
<dbReference type="Gene3D" id="3.40.50.300">
    <property type="entry name" value="P-loop containing nucleotide triphosphate hydrolases"/>
    <property type="match status" value="1"/>
</dbReference>
<proteinExistence type="predicted"/>
<gene>
    <name evidence="4" type="ORF">B0681_02450</name>
</gene>
<reference evidence="4 5" key="1">
    <citation type="submission" date="2017-02" db="EMBL/GenBank/DDBJ databases">
        <title>Draft genome sequence of Moraxella porci CCUG 54912T type strain.</title>
        <authorList>
            <person name="Salva-Serra F."/>
            <person name="Engstrom-Jakobsson H."/>
            <person name="Thorell K."/>
            <person name="Jaen-Luchoro D."/>
            <person name="Gonzales-Siles L."/>
            <person name="Karlsson R."/>
            <person name="Yazdan S."/>
            <person name="Boulund F."/>
            <person name="Johnning A."/>
            <person name="Engstrand L."/>
            <person name="Kristiansson E."/>
            <person name="Moore E."/>
        </authorList>
    </citation>
    <scope>NUCLEOTIDE SEQUENCE [LARGE SCALE GENOMIC DNA]</scope>
    <source>
        <strain evidence="4 5">CCUG 54912</strain>
    </source>
</reference>
<dbReference type="PANTHER" id="PTHR43119:SF1">
    <property type="entry name" value="ABC TRANSPORTER DOMAIN-CONTAINING PROTEIN"/>
    <property type="match status" value="1"/>
</dbReference>
<keyword evidence="5" id="KW-1185">Reference proteome</keyword>
<evidence type="ECO:0000313" key="4">
    <source>
        <dbReference type="EMBL" id="OOS26741.1"/>
    </source>
</evidence>
<dbReference type="STRING" id="573983.B0681_02450"/>
<dbReference type="GO" id="GO:0005524">
    <property type="term" value="F:ATP binding"/>
    <property type="evidence" value="ECO:0007669"/>
    <property type="project" value="UniProtKB-KW"/>
</dbReference>
<dbReference type="EMBL" id="MUYV01000001">
    <property type="protein sequence ID" value="OOS26741.1"/>
    <property type="molecule type" value="Genomic_DNA"/>
</dbReference>
<dbReference type="InterPro" id="IPR003439">
    <property type="entry name" value="ABC_transporter-like_ATP-bd"/>
</dbReference>
<keyword evidence="2" id="KW-0067">ATP-binding</keyword>